<dbReference type="PANTHER" id="PTHR43877">
    <property type="entry name" value="AMINOALKYLPHOSPHONATE N-ACETYLTRANSFERASE-RELATED-RELATED"/>
    <property type="match status" value="1"/>
</dbReference>
<dbReference type="STRING" id="396014.BF93_03430"/>
<comment type="caution">
    <text evidence="4">The sequence shown here is derived from an EMBL/GenBank/DDBJ whole genome shotgun (WGS) entry which is preliminary data.</text>
</comment>
<dbReference type="Gene3D" id="3.40.630.30">
    <property type="match status" value="1"/>
</dbReference>
<dbReference type="PROSITE" id="PS51186">
    <property type="entry name" value="GNAT"/>
    <property type="match status" value="1"/>
</dbReference>
<organism evidence="4 5">
    <name type="scientific">Brachybacterium phenoliresistens</name>
    <dbReference type="NCBI Taxonomy" id="396014"/>
    <lineage>
        <taxon>Bacteria</taxon>
        <taxon>Bacillati</taxon>
        <taxon>Actinomycetota</taxon>
        <taxon>Actinomycetes</taxon>
        <taxon>Micrococcales</taxon>
        <taxon>Dermabacteraceae</taxon>
        <taxon>Brachybacterium</taxon>
    </lineage>
</organism>
<protein>
    <submittedName>
        <fullName evidence="4">GNAT family acetyltraansferase</fullName>
    </submittedName>
</protein>
<evidence type="ECO:0000313" key="4">
    <source>
        <dbReference type="EMBL" id="EWS80434.1"/>
    </source>
</evidence>
<gene>
    <name evidence="4" type="ORF">BF93_03430</name>
</gene>
<accession>Z9JQG1</accession>
<dbReference type="AlphaFoldDB" id="Z9JQG1"/>
<dbReference type="InterPro" id="IPR050832">
    <property type="entry name" value="Bact_Acetyltransf"/>
</dbReference>
<dbReference type="HOGENOM" id="CLU_099453_0_0_11"/>
<dbReference type="CDD" id="cd04301">
    <property type="entry name" value="NAT_SF"/>
    <property type="match status" value="1"/>
</dbReference>
<evidence type="ECO:0000259" key="3">
    <source>
        <dbReference type="PROSITE" id="PS51186"/>
    </source>
</evidence>
<dbReference type="RefSeq" id="WP_038373381.1">
    <property type="nucleotide sequence ID" value="NZ_BAAAOW010000006.1"/>
</dbReference>
<reference evidence="4 5" key="1">
    <citation type="submission" date="2014-02" db="EMBL/GenBank/DDBJ databases">
        <title>Genome sequence of Brachybacterium phenoliresistens strain W13A50.</title>
        <authorList>
            <person name="Wang X."/>
        </authorList>
    </citation>
    <scope>NUCLEOTIDE SEQUENCE [LARGE SCALE GENOMIC DNA]</scope>
    <source>
        <strain evidence="4 5">W13A50</strain>
    </source>
</reference>
<evidence type="ECO:0000313" key="5">
    <source>
        <dbReference type="Proteomes" id="UP000023067"/>
    </source>
</evidence>
<dbReference type="InterPro" id="IPR016181">
    <property type="entry name" value="Acyl_CoA_acyltransferase"/>
</dbReference>
<keyword evidence="1" id="KW-0808">Transferase</keyword>
<keyword evidence="2" id="KW-0012">Acyltransferase</keyword>
<dbReference type="Proteomes" id="UP000023067">
    <property type="component" value="Unassembled WGS sequence"/>
</dbReference>
<evidence type="ECO:0000256" key="2">
    <source>
        <dbReference type="ARBA" id="ARBA00023315"/>
    </source>
</evidence>
<dbReference type="EMBL" id="JDYK01000015">
    <property type="protein sequence ID" value="EWS80434.1"/>
    <property type="molecule type" value="Genomic_DNA"/>
</dbReference>
<dbReference type="eggNOG" id="COG0456">
    <property type="taxonomic scope" value="Bacteria"/>
</dbReference>
<proteinExistence type="predicted"/>
<feature type="domain" description="N-acetyltransferase" evidence="3">
    <location>
        <begin position="5"/>
        <end position="171"/>
    </location>
</feature>
<dbReference type="GO" id="GO:0016747">
    <property type="term" value="F:acyltransferase activity, transferring groups other than amino-acyl groups"/>
    <property type="evidence" value="ECO:0007669"/>
    <property type="project" value="InterPro"/>
</dbReference>
<sequence>MLRARRLDARSPHDEDALQQLLDSSPGYSIRVTGAAPTPRAAHEILTARPPELEAGRKVGIGLEDGADGTLLAVADVLHGWPRPDVAHIGLLIVRDEARGRGIGRRMHEEILELARSWGDVRTLRIGIVAANAAAAGPFWERLGYAPTGETAAYASGPVVSTTAIHQRPLDR</sequence>
<dbReference type="Pfam" id="PF00583">
    <property type="entry name" value="Acetyltransf_1"/>
    <property type="match status" value="1"/>
</dbReference>
<dbReference type="InterPro" id="IPR000182">
    <property type="entry name" value="GNAT_dom"/>
</dbReference>
<dbReference type="SUPFAM" id="SSF55729">
    <property type="entry name" value="Acyl-CoA N-acyltransferases (Nat)"/>
    <property type="match status" value="1"/>
</dbReference>
<dbReference type="OrthoDB" id="7992078at2"/>
<evidence type="ECO:0000256" key="1">
    <source>
        <dbReference type="ARBA" id="ARBA00022679"/>
    </source>
</evidence>
<keyword evidence="5" id="KW-1185">Reference proteome</keyword>
<dbReference type="PATRIC" id="fig|396014.3.peg.2713"/>
<name>Z9JQG1_9MICO</name>